<reference evidence="1" key="2">
    <citation type="journal article" date="2016" name="Nat. Genet.">
        <title>The genome sequences of Arachis duranensis and Arachis ipaensis, the diploid ancestors of cultivated peanut.</title>
        <authorList>
            <person name="Bertioli D.J."/>
            <person name="Cannon S.B."/>
            <person name="Froenicke L."/>
            <person name="Huang G."/>
            <person name="Farmer A.D."/>
            <person name="Cannon E.K."/>
            <person name="Liu X."/>
            <person name="Gao D."/>
            <person name="Clevenger J."/>
            <person name="Dash S."/>
            <person name="Ren L."/>
            <person name="Moretzsohn M.C."/>
            <person name="Shirasawa K."/>
            <person name="Huang W."/>
            <person name="Vidigal B."/>
            <person name="Abernathy B."/>
            <person name="Chu Y."/>
            <person name="Niederhuth C.E."/>
            <person name="Umale P."/>
            <person name="Araujo A.C."/>
            <person name="Kozik A."/>
            <person name="Kim K.D."/>
            <person name="Burow M.D."/>
            <person name="Varshney R.K."/>
            <person name="Wang X."/>
            <person name="Zhang X."/>
            <person name="Barkley N."/>
            <person name="Guimaraes P.M."/>
            <person name="Isobe S."/>
            <person name="Guo B."/>
            <person name="Liao B."/>
            <person name="Stalker H.T."/>
            <person name="Schmitz R.J."/>
            <person name="Scheffler B.E."/>
            <person name="Leal-Bertioli S.C."/>
            <person name="Xun X."/>
            <person name="Jackson S.A."/>
            <person name="Michelmore R."/>
            <person name="Ozias-Akins P."/>
        </authorList>
    </citation>
    <scope>NUCLEOTIDE SEQUENCE [LARGE SCALE GENOMIC DNA]</scope>
    <source>
        <strain evidence="1">cv. V14167</strain>
    </source>
</reference>
<evidence type="ECO:0000313" key="2">
    <source>
        <dbReference type="RefSeq" id="XP_015957114.1"/>
    </source>
</evidence>
<gene>
    <name evidence="2" type="primary">LOC107481346</name>
</gene>
<dbReference type="Gene3D" id="2.120.10.80">
    <property type="entry name" value="Kelch-type beta propeller"/>
    <property type="match status" value="1"/>
</dbReference>
<dbReference type="InterPro" id="IPR015915">
    <property type="entry name" value="Kelch-typ_b-propeller"/>
</dbReference>
<dbReference type="GO" id="GO:0043161">
    <property type="term" value="P:proteasome-mediated ubiquitin-dependent protein catabolic process"/>
    <property type="evidence" value="ECO:0007669"/>
    <property type="project" value="TreeGrafter"/>
</dbReference>
<dbReference type="OrthoDB" id="1854110at2759"/>
<sequence>MAKEKKLQEHQQENEAPIYGDILEAVLSHVPLVHLVPARHVSKAWERAVSTSLQINPIKPWLTVHVQSPRAYHVTTSHAYDPRSRAWVRIHAPPINLSSAIRSSHSTLLYAISPGRFSFSVDTLHHDWHHVHPPRVWRIDPVVASVGSKIVVAGGVCDFEDDPLAVEMYDADSGAWIRCQSMPAILKDSSASTWLSVAVTGDMVFVTEKNSGVTYSFDCGAGIWHGPYHLRPDDGVFCCVIGKLRNCLIVAGTIGDAENVKGVKLWKVNGELGFGSGEHWCEELAAMPEEMVEKLKGEDGCGAVASVTVTTVGDFVYVGNPSEPEEMVVCEVRENGGCEWWSLRNAVVEEGGRMQRVVVCGSNVGLEDLQRAVSENCGFVVKETREWIET</sequence>
<dbReference type="GeneID" id="107481346"/>
<evidence type="ECO:0000313" key="1">
    <source>
        <dbReference type="Proteomes" id="UP000515211"/>
    </source>
</evidence>
<dbReference type="RefSeq" id="XP_015957114.1">
    <property type="nucleotide sequence ID" value="XM_016101628.3"/>
</dbReference>
<proteinExistence type="predicted"/>
<dbReference type="PANTHER" id="PTHR24414">
    <property type="entry name" value="F-BOX/KELCH-REPEAT PROTEIN SKIP4"/>
    <property type="match status" value="1"/>
</dbReference>
<dbReference type="SUPFAM" id="SSF117281">
    <property type="entry name" value="Kelch motif"/>
    <property type="match status" value="1"/>
</dbReference>
<keyword evidence="1" id="KW-1185">Reference proteome</keyword>
<protein>
    <submittedName>
        <fullName evidence="2">F-box/kelch-repeat protein At1g23390</fullName>
    </submittedName>
</protein>
<dbReference type="GO" id="GO:0005829">
    <property type="term" value="C:cytosol"/>
    <property type="evidence" value="ECO:0007669"/>
    <property type="project" value="TreeGrafter"/>
</dbReference>
<dbReference type="GO" id="GO:0005634">
    <property type="term" value="C:nucleus"/>
    <property type="evidence" value="ECO:0007669"/>
    <property type="project" value="TreeGrafter"/>
</dbReference>
<organism evidence="1 2">
    <name type="scientific">Arachis duranensis</name>
    <name type="common">Wild peanut</name>
    <dbReference type="NCBI Taxonomy" id="130453"/>
    <lineage>
        <taxon>Eukaryota</taxon>
        <taxon>Viridiplantae</taxon>
        <taxon>Streptophyta</taxon>
        <taxon>Embryophyta</taxon>
        <taxon>Tracheophyta</taxon>
        <taxon>Spermatophyta</taxon>
        <taxon>Magnoliopsida</taxon>
        <taxon>eudicotyledons</taxon>
        <taxon>Gunneridae</taxon>
        <taxon>Pentapetalae</taxon>
        <taxon>rosids</taxon>
        <taxon>fabids</taxon>
        <taxon>Fabales</taxon>
        <taxon>Fabaceae</taxon>
        <taxon>Papilionoideae</taxon>
        <taxon>50 kb inversion clade</taxon>
        <taxon>dalbergioids sensu lato</taxon>
        <taxon>Dalbergieae</taxon>
        <taxon>Pterocarpus clade</taxon>
        <taxon>Arachis</taxon>
    </lineage>
</organism>
<dbReference type="KEGG" id="adu:107481346"/>
<dbReference type="Proteomes" id="UP000515211">
    <property type="component" value="Chromosome 3"/>
</dbReference>
<accession>A0A6P4CVV6</accession>
<reference evidence="2" key="3">
    <citation type="submission" date="2025-08" db="UniProtKB">
        <authorList>
            <consortium name="RefSeq"/>
        </authorList>
    </citation>
    <scope>IDENTIFICATION</scope>
</reference>
<reference evidence="2" key="1">
    <citation type="journal article" date="2014" name="PLoS ONE">
        <title>Comparisons of De Novo Transcriptome Assemblers in Diploid and Polyploid Species Using Peanut (Arachis spp.) RNA-Seq Data.</title>
        <authorList>
            <person name="Chopra R."/>
            <person name="Burow G."/>
            <person name="Farmer A."/>
            <person name="Mudge J."/>
            <person name="Simpson C.E."/>
            <person name="Burow M.D."/>
        </authorList>
    </citation>
    <scope>NUCLEOTIDE SEQUENCE</scope>
</reference>
<name>A0A6P4CVV6_ARADU</name>
<dbReference type="PANTHER" id="PTHR24414:SF44">
    <property type="entry name" value="F-BOX DOMAIN-CONTAINING PROTEIN"/>
    <property type="match status" value="1"/>
</dbReference>
<dbReference type="InterPro" id="IPR050354">
    <property type="entry name" value="F-box/kelch-repeat_ARATH"/>
</dbReference>
<dbReference type="AlphaFoldDB" id="A0A6P4CVV6"/>